<accession>A0A0S3PYV0</accession>
<dbReference type="InterPro" id="IPR050979">
    <property type="entry name" value="LD-transpeptidase"/>
</dbReference>
<keyword evidence="4 7" id="KW-0133">Cell shape</keyword>
<evidence type="ECO:0000256" key="7">
    <source>
        <dbReference type="PROSITE-ProRule" id="PRU01373"/>
    </source>
</evidence>
<comment type="similarity">
    <text evidence="2">Belongs to the YkuD family.</text>
</comment>
<dbReference type="PROSITE" id="PS52029">
    <property type="entry name" value="LD_TPASE"/>
    <property type="match status" value="1"/>
</dbReference>
<feature type="domain" description="L,D-TPase catalytic" evidence="10">
    <location>
        <begin position="85"/>
        <end position="194"/>
    </location>
</feature>
<keyword evidence="6 7" id="KW-0961">Cell wall biogenesis/degradation</keyword>
<dbReference type="GO" id="GO:0071555">
    <property type="term" value="P:cell wall organization"/>
    <property type="evidence" value="ECO:0007669"/>
    <property type="project" value="UniProtKB-UniRule"/>
</dbReference>
<keyword evidence="12" id="KW-1185">Reference proteome</keyword>
<proteinExistence type="inferred from homology"/>
<feature type="signal peptide" evidence="9">
    <location>
        <begin position="1"/>
        <end position="28"/>
    </location>
</feature>
<sequence>MSRKIGIVLTGCTALFSAVLAGTPPAHAFLFWGRNEPSRAPAYPQYNEPAQPKKQTAKKPKVRALTPTEKKQDSGVVAQAKGKDLFVAVSIARQRLVLYADGHEIAQSPISSGTASHPTPTGIFSIIQKSRHHKSNLYSNAPMPYMQRLTWSGVAMHQGVLPGYPASHGCVRLPEYFARQMWAMSKMGMRVVVTREPVVPSDFSHPALFKQKAKVVAEAPELVRVAQAATRTNDARPVETRPAIDANPPVKAPEFELTPEGVPIIEAAPVVTDAAPVAPPAAKADAPAAAPATTAEPAPSAAPVAPPAVAAAPPPVDAQGRPLRAGPVSVFISRREGKLYVRKQFAPVFETAITIEKPEQAIGTHLFTAISPNEDETFRWTAITMPGAPPADTRPTKQNPNPLKTDPALGVSSAHEALDRVKIPQEVSARISEMMSHGASVYVTDYGIGPETGLETDFIVWTRGR</sequence>
<dbReference type="InterPro" id="IPR016915">
    <property type="entry name" value="UCP029342"/>
</dbReference>
<dbReference type="PIRSF" id="PIRSF029342">
    <property type="entry name" value="UCP029342_ErfK/YbiS/YcfS/YnhG"/>
    <property type="match status" value="1"/>
</dbReference>
<dbReference type="EMBL" id="AP014946">
    <property type="protein sequence ID" value="BAT61070.1"/>
    <property type="molecule type" value="Genomic_DNA"/>
</dbReference>
<dbReference type="KEGG" id="vgo:GJW-30_1_03620"/>
<evidence type="ECO:0000256" key="1">
    <source>
        <dbReference type="ARBA" id="ARBA00004752"/>
    </source>
</evidence>
<evidence type="ECO:0000256" key="5">
    <source>
        <dbReference type="ARBA" id="ARBA00022984"/>
    </source>
</evidence>
<dbReference type="PANTHER" id="PTHR30582">
    <property type="entry name" value="L,D-TRANSPEPTIDASE"/>
    <property type="match status" value="1"/>
</dbReference>
<evidence type="ECO:0000313" key="11">
    <source>
        <dbReference type="EMBL" id="BAT61070.1"/>
    </source>
</evidence>
<gene>
    <name evidence="11" type="ORF">GJW-30_1_03620</name>
</gene>
<keyword evidence="3" id="KW-0808">Transferase</keyword>
<dbReference type="AlphaFoldDB" id="A0A0S3PYV0"/>
<dbReference type="NCBIfam" id="NF004785">
    <property type="entry name" value="PRK06132.1-2"/>
    <property type="match status" value="1"/>
</dbReference>
<protein>
    <recommendedName>
        <fullName evidence="10">L,D-TPase catalytic domain-containing protein</fullName>
    </recommendedName>
</protein>
<evidence type="ECO:0000256" key="2">
    <source>
        <dbReference type="ARBA" id="ARBA00005992"/>
    </source>
</evidence>
<evidence type="ECO:0000256" key="6">
    <source>
        <dbReference type="ARBA" id="ARBA00023316"/>
    </source>
</evidence>
<evidence type="ECO:0000256" key="4">
    <source>
        <dbReference type="ARBA" id="ARBA00022960"/>
    </source>
</evidence>
<keyword evidence="5 7" id="KW-0573">Peptidoglycan synthesis</keyword>
<dbReference type="GO" id="GO:0008360">
    <property type="term" value="P:regulation of cell shape"/>
    <property type="evidence" value="ECO:0007669"/>
    <property type="project" value="UniProtKB-UniRule"/>
</dbReference>
<dbReference type="Gene3D" id="2.40.440.10">
    <property type="entry name" value="L,D-transpeptidase catalytic domain-like"/>
    <property type="match status" value="1"/>
</dbReference>
<dbReference type="CDD" id="cd16913">
    <property type="entry name" value="YkuD_like"/>
    <property type="match status" value="1"/>
</dbReference>
<evidence type="ECO:0000313" key="12">
    <source>
        <dbReference type="Proteomes" id="UP000236884"/>
    </source>
</evidence>
<feature type="region of interest" description="Disordered" evidence="8">
    <location>
        <begin position="230"/>
        <end position="253"/>
    </location>
</feature>
<dbReference type="GO" id="GO:0071972">
    <property type="term" value="F:peptidoglycan L,D-transpeptidase activity"/>
    <property type="evidence" value="ECO:0007669"/>
    <property type="project" value="TreeGrafter"/>
</dbReference>
<reference evidence="11 12" key="1">
    <citation type="submission" date="2015-08" db="EMBL/GenBank/DDBJ databases">
        <title>Investigation of the bacterial diversity of lava forest soil.</title>
        <authorList>
            <person name="Lee J.S."/>
        </authorList>
    </citation>
    <scope>NUCLEOTIDE SEQUENCE [LARGE SCALE GENOMIC DNA]</scope>
    <source>
        <strain evidence="11 12">GJW-30</strain>
    </source>
</reference>
<evidence type="ECO:0000259" key="10">
    <source>
        <dbReference type="PROSITE" id="PS52029"/>
    </source>
</evidence>
<name>A0A0S3PYV0_9BRAD</name>
<feature type="region of interest" description="Disordered" evidence="8">
    <location>
        <begin position="41"/>
        <end position="73"/>
    </location>
</feature>
<evidence type="ECO:0000256" key="8">
    <source>
        <dbReference type="SAM" id="MobiDB-lite"/>
    </source>
</evidence>
<dbReference type="GO" id="GO:0005576">
    <property type="term" value="C:extracellular region"/>
    <property type="evidence" value="ECO:0007669"/>
    <property type="project" value="TreeGrafter"/>
</dbReference>
<feature type="active site" description="Proton donor/acceptor" evidence="7">
    <location>
        <position position="157"/>
    </location>
</feature>
<feature type="chain" id="PRO_5006615796" description="L,D-TPase catalytic domain-containing protein" evidence="9">
    <location>
        <begin position="29"/>
        <end position="465"/>
    </location>
</feature>
<organism evidence="11 12">
    <name type="scientific">Variibacter gotjawalensis</name>
    <dbReference type="NCBI Taxonomy" id="1333996"/>
    <lineage>
        <taxon>Bacteria</taxon>
        <taxon>Pseudomonadati</taxon>
        <taxon>Pseudomonadota</taxon>
        <taxon>Alphaproteobacteria</taxon>
        <taxon>Hyphomicrobiales</taxon>
        <taxon>Nitrobacteraceae</taxon>
        <taxon>Variibacter</taxon>
    </lineage>
</organism>
<dbReference type="SUPFAM" id="SSF141523">
    <property type="entry name" value="L,D-transpeptidase catalytic domain-like"/>
    <property type="match status" value="1"/>
</dbReference>
<dbReference type="RefSeq" id="WP_157746784.1">
    <property type="nucleotide sequence ID" value="NZ_AP014946.1"/>
</dbReference>
<dbReference type="UniPathway" id="UPA00219"/>
<dbReference type="Pfam" id="PF03734">
    <property type="entry name" value="YkuD"/>
    <property type="match status" value="1"/>
</dbReference>
<evidence type="ECO:0000256" key="3">
    <source>
        <dbReference type="ARBA" id="ARBA00022679"/>
    </source>
</evidence>
<dbReference type="PANTHER" id="PTHR30582:SF2">
    <property type="entry name" value="L,D-TRANSPEPTIDASE YCIB-RELATED"/>
    <property type="match status" value="1"/>
</dbReference>
<evidence type="ECO:0000256" key="9">
    <source>
        <dbReference type="SAM" id="SignalP"/>
    </source>
</evidence>
<dbReference type="Proteomes" id="UP000236884">
    <property type="component" value="Chromosome"/>
</dbReference>
<feature type="active site" description="Nucleophile" evidence="7">
    <location>
        <position position="170"/>
    </location>
</feature>
<keyword evidence="9" id="KW-0732">Signal</keyword>
<feature type="region of interest" description="Disordered" evidence="8">
    <location>
        <begin position="287"/>
        <end position="321"/>
    </location>
</feature>
<dbReference type="InterPro" id="IPR038063">
    <property type="entry name" value="Transpep_catalytic_dom"/>
</dbReference>
<dbReference type="GO" id="GO:0018104">
    <property type="term" value="P:peptidoglycan-protein cross-linking"/>
    <property type="evidence" value="ECO:0007669"/>
    <property type="project" value="TreeGrafter"/>
</dbReference>
<dbReference type="InterPro" id="IPR005490">
    <property type="entry name" value="LD_TPept_cat_dom"/>
</dbReference>
<comment type="pathway">
    <text evidence="1 7">Cell wall biogenesis; peptidoglycan biosynthesis.</text>
</comment>
<dbReference type="GO" id="GO:0016740">
    <property type="term" value="F:transferase activity"/>
    <property type="evidence" value="ECO:0007669"/>
    <property type="project" value="UniProtKB-KW"/>
</dbReference>
<feature type="compositionally biased region" description="Low complexity" evidence="8">
    <location>
        <begin position="287"/>
        <end position="311"/>
    </location>
</feature>